<protein>
    <recommendedName>
        <fullName evidence="3">UDP-N-acetylglucosamine kinase</fullName>
    </recommendedName>
</protein>
<organism evidence="1 2">
    <name type="scientific">Streptomyces rubradiris</name>
    <name type="common">Streptomyces achromogenes subsp. rubradiris</name>
    <dbReference type="NCBI Taxonomy" id="285531"/>
    <lineage>
        <taxon>Bacteria</taxon>
        <taxon>Bacillati</taxon>
        <taxon>Actinomycetota</taxon>
        <taxon>Actinomycetes</taxon>
        <taxon>Kitasatosporales</taxon>
        <taxon>Streptomycetaceae</taxon>
        <taxon>Streptomyces</taxon>
    </lineage>
</organism>
<accession>A0ABQ3R8J1</accession>
<evidence type="ECO:0000313" key="2">
    <source>
        <dbReference type="Proteomes" id="UP000646738"/>
    </source>
</evidence>
<reference evidence="2" key="1">
    <citation type="submission" date="2023-07" db="EMBL/GenBank/DDBJ databases">
        <title>Whole genome shotgun sequence of Streptomyces achromogenes subsp. rubradiris NBRC 14000.</title>
        <authorList>
            <person name="Komaki H."/>
            <person name="Tamura T."/>
        </authorList>
    </citation>
    <scope>NUCLEOTIDE SEQUENCE [LARGE SCALE GENOMIC DNA]</scope>
    <source>
        <strain evidence="2">NBRC 14000</strain>
    </source>
</reference>
<dbReference type="SUPFAM" id="SSF52540">
    <property type="entry name" value="P-loop containing nucleoside triphosphate hydrolases"/>
    <property type="match status" value="1"/>
</dbReference>
<sequence length="46" mass="4832">MPFRQDEPLLIAIGGPPGTGKATLARLLAARVGAVHLRNDPAANKR</sequence>
<proteinExistence type="predicted"/>
<dbReference type="Gene3D" id="3.40.50.300">
    <property type="entry name" value="P-loop containing nucleotide triphosphate hydrolases"/>
    <property type="match status" value="1"/>
</dbReference>
<keyword evidence="2" id="KW-1185">Reference proteome</keyword>
<evidence type="ECO:0008006" key="3">
    <source>
        <dbReference type="Google" id="ProtNLM"/>
    </source>
</evidence>
<comment type="caution">
    <text evidence="1">The sequence shown here is derived from an EMBL/GenBank/DDBJ whole genome shotgun (WGS) entry which is preliminary data.</text>
</comment>
<gene>
    <name evidence="1" type="ORF">Srubr_20080</name>
</gene>
<dbReference type="RefSeq" id="WP_373313599.1">
    <property type="nucleotide sequence ID" value="NZ_BNCB01000016.1"/>
</dbReference>
<dbReference type="EMBL" id="BNEA01000007">
    <property type="protein sequence ID" value="GHI52162.1"/>
    <property type="molecule type" value="Genomic_DNA"/>
</dbReference>
<name>A0ABQ3R8J1_STRRR</name>
<dbReference type="Proteomes" id="UP000646738">
    <property type="component" value="Unassembled WGS sequence"/>
</dbReference>
<evidence type="ECO:0000313" key="1">
    <source>
        <dbReference type="EMBL" id="GHI52162.1"/>
    </source>
</evidence>
<dbReference type="InterPro" id="IPR027417">
    <property type="entry name" value="P-loop_NTPase"/>
</dbReference>